<proteinExistence type="predicted"/>
<dbReference type="RefSeq" id="WP_278010479.1">
    <property type="nucleotide sequence ID" value="NZ_CP121112.1"/>
</dbReference>
<sequence length="59" mass="6848">MVLQLFIPGDDNPSFVPYIYAEGEFSEGKYNGVWKFYDENSKVIKIENWSNGILIKTKN</sequence>
<evidence type="ECO:0000313" key="1">
    <source>
        <dbReference type="EMBL" id="MFB9110532.1"/>
    </source>
</evidence>
<dbReference type="Proteomes" id="UP001589562">
    <property type="component" value="Unassembled WGS sequence"/>
</dbReference>
<dbReference type="EMBL" id="JBHMFE010000043">
    <property type="protein sequence ID" value="MFB9110532.1"/>
    <property type="molecule type" value="Genomic_DNA"/>
</dbReference>
<name>A0ABV5HF43_9FLAO</name>
<dbReference type="Gene3D" id="2.20.110.10">
    <property type="entry name" value="Histone H3 K4-specific methyltransferase SET7/9 N-terminal domain"/>
    <property type="match status" value="1"/>
</dbReference>
<gene>
    <name evidence="1" type="ORF">ACFFVK_18265</name>
</gene>
<reference evidence="1 2" key="1">
    <citation type="submission" date="2024-09" db="EMBL/GenBank/DDBJ databases">
        <authorList>
            <person name="Sun Q."/>
            <person name="Mori K."/>
        </authorList>
    </citation>
    <scope>NUCLEOTIDE SEQUENCE [LARGE SCALE GENOMIC DNA]</scope>
    <source>
        <strain evidence="1 2">CECT 8365</strain>
    </source>
</reference>
<evidence type="ECO:0008006" key="3">
    <source>
        <dbReference type="Google" id="ProtNLM"/>
    </source>
</evidence>
<comment type="caution">
    <text evidence="1">The sequence shown here is derived from an EMBL/GenBank/DDBJ whole genome shotgun (WGS) entry which is preliminary data.</text>
</comment>
<evidence type="ECO:0000313" key="2">
    <source>
        <dbReference type="Proteomes" id="UP001589562"/>
    </source>
</evidence>
<protein>
    <recommendedName>
        <fullName evidence="3">MORN repeat protein</fullName>
    </recommendedName>
</protein>
<dbReference type="SUPFAM" id="SSF82185">
    <property type="entry name" value="Histone H3 K4-specific methyltransferase SET7/9 N-terminal domain"/>
    <property type="match status" value="1"/>
</dbReference>
<organism evidence="1 2">
    <name type="scientific">Flavobacterium gyeonganense</name>
    <dbReference type="NCBI Taxonomy" id="1310418"/>
    <lineage>
        <taxon>Bacteria</taxon>
        <taxon>Pseudomonadati</taxon>
        <taxon>Bacteroidota</taxon>
        <taxon>Flavobacteriia</taxon>
        <taxon>Flavobacteriales</taxon>
        <taxon>Flavobacteriaceae</taxon>
        <taxon>Flavobacterium</taxon>
    </lineage>
</organism>
<accession>A0ABV5HF43</accession>
<keyword evidence="2" id="KW-1185">Reference proteome</keyword>